<accession>A0A8S5RQZ5</accession>
<proteinExistence type="predicted"/>
<feature type="coiled-coil region" evidence="1">
    <location>
        <begin position="100"/>
        <end position="158"/>
    </location>
</feature>
<dbReference type="EMBL" id="BK057791">
    <property type="protein sequence ID" value="DAE91928.1"/>
    <property type="molecule type" value="Genomic_DNA"/>
</dbReference>
<protein>
    <submittedName>
        <fullName evidence="2">Uncharacterized protein</fullName>
    </submittedName>
</protein>
<reference evidence="2" key="1">
    <citation type="journal article" date="2021" name="Proc. Natl. Acad. Sci. U.S.A.">
        <title>A Catalog of Tens of Thousands of Viruses from Human Metagenomes Reveals Hidden Associations with Chronic Diseases.</title>
        <authorList>
            <person name="Tisza M.J."/>
            <person name="Buck C.B."/>
        </authorList>
    </citation>
    <scope>NUCLEOTIDE SEQUENCE</scope>
    <source>
        <strain evidence="2">CtwNf2</strain>
    </source>
</reference>
<sequence>MRVTSRKLNRILLLSGLFLFLLVCCCSLVRGESPQTTSAPQQIISVPLTDWNQLKSSLQKAEESINNSKQSLSEVDGLTMRQAEELTALKSINEKRGQELTALKAINEQQRNELNQASNLLTEQDERLSQASNSLIELKEEIKRNKATEQRLKRQRDTWAGVGVIGFLAGAFRK</sequence>
<evidence type="ECO:0000313" key="2">
    <source>
        <dbReference type="EMBL" id="DAE91928.1"/>
    </source>
</evidence>
<organism evidence="2">
    <name type="scientific">Siphoviridae sp. ctwNf2</name>
    <dbReference type="NCBI Taxonomy" id="2827597"/>
    <lineage>
        <taxon>Viruses</taxon>
        <taxon>Duplodnaviria</taxon>
        <taxon>Heunggongvirae</taxon>
        <taxon>Uroviricota</taxon>
        <taxon>Caudoviricetes</taxon>
    </lineage>
</organism>
<name>A0A8S5RQZ5_9CAUD</name>
<keyword evidence="1" id="KW-0175">Coiled coil</keyword>
<evidence type="ECO:0000256" key="1">
    <source>
        <dbReference type="SAM" id="Coils"/>
    </source>
</evidence>